<protein>
    <recommendedName>
        <fullName evidence="4">DUF4845 domain-containing protein</fullName>
    </recommendedName>
</protein>
<evidence type="ECO:0000256" key="1">
    <source>
        <dbReference type="SAM" id="Phobius"/>
    </source>
</evidence>
<organism evidence="2 3">
    <name type="scientific">Stutzerimonas stutzeri</name>
    <name type="common">Pseudomonas stutzeri</name>
    <dbReference type="NCBI Taxonomy" id="316"/>
    <lineage>
        <taxon>Bacteria</taxon>
        <taxon>Pseudomonadati</taxon>
        <taxon>Pseudomonadota</taxon>
        <taxon>Gammaproteobacteria</taxon>
        <taxon>Pseudomonadales</taxon>
        <taxon>Pseudomonadaceae</taxon>
        <taxon>Stutzerimonas</taxon>
    </lineage>
</organism>
<dbReference type="PATRIC" id="fig|316.97.peg.3200"/>
<reference evidence="2 3" key="1">
    <citation type="submission" date="2014-03" db="EMBL/GenBank/DDBJ databases">
        <title>Complete genome sequence of Pseudomonas stutzeri 19SMN4.</title>
        <authorList>
            <person name="Brunet-Galmes I."/>
            <person name="Nogales B."/>
            <person name="Busquets A."/>
            <person name="Pena A."/>
            <person name="Gomila M."/>
            <person name="Garcia-Valdes E."/>
            <person name="Lalucat J."/>
            <person name="Bennasar A."/>
            <person name="Bosch R."/>
        </authorList>
    </citation>
    <scope>NUCLEOTIDE SEQUENCE [LARGE SCALE GENOMIC DNA]</scope>
    <source>
        <strain evidence="2 3">19SMN4</strain>
    </source>
</reference>
<keyword evidence="1" id="KW-0472">Membrane</keyword>
<dbReference type="AlphaFoldDB" id="A0A023WVQ8"/>
<gene>
    <name evidence="2" type="ORF">UIB01_16000</name>
</gene>
<dbReference type="InterPro" id="IPR032314">
    <property type="entry name" value="DUF4845"/>
</dbReference>
<evidence type="ECO:0008006" key="4">
    <source>
        <dbReference type="Google" id="ProtNLM"/>
    </source>
</evidence>
<evidence type="ECO:0000313" key="2">
    <source>
        <dbReference type="EMBL" id="AHY43894.1"/>
    </source>
</evidence>
<accession>A0A023WVQ8</accession>
<name>A0A023WVQ8_STUST</name>
<proteinExistence type="predicted"/>
<keyword evidence="1" id="KW-0812">Transmembrane</keyword>
<keyword evidence="1" id="KW-1133">Transmembrane helix</keyword>
<dbReference type="EMBL" id="CP007509">
    <property type="protein sequence ID" value="AHY43894.1"/>
    <property type="molecule type" value="Genomic_DNA"/>
</dbReference>
<dbReference type="OrthoDB" id="5734946at2"/>
<dbReference type="Pfam" id="PF16137">
    <property type="entry name" value="DUF4845"/>
    <property type="match status" value="1"/>
</dbReference>
<dbReference type="KEGG" id="pstu:UIB01_16000"/>
<feature type="transmembrane region" description="Helical" evidence="1">
    <location>
        <begin position="12"/>
        <end position="33"/>
    </location>
</feature>
<evidence type="ECO:0000313" key="3">
    <source>
        <dbReference type="Proteomes" id="UP000025238"/>
    </source>
</evidence>
<dbReference type="Proteomes" id="UP000025238">
    <property type="component" value="Chromosome"/>
</dbReference>
<sequence>MSFARSQKGLSMLSWIMVLAVVAFVASTGFKMFPHYFDYMSMDKIIQSVETDEALEIRSVREFYSHVSKGMQVNGIQNIDLKEALKVEIQNNEFRAHLKYEKREPLIRNLDLVANFDKEYRLRMP</sequence>